<gene>
    <name evidence="1" type="ORF">PCC79_08010</name>
</gene>
<dbReference type="InterPro" id="IPR027417">
    <property type="entry name" value="P-loop_NTPase"/>
</dbReference>
<proteinExistence type="predicted"/>
<dbReference type="EMBL" id="CP115965">
    <property type="protein sequence ID" value="WZX00114.1"/>
    <property type="molecule type" value="Genomic_DNA"/>
</dbReference>
<sequence length="189" mass="21155">MLLVVFGPPAVGKMTVGRALAESGRFRLFHNHMTIEPLLETFGFGTPPFNTLNSEFRRRVLEEAAVHGIDLVFTVVWALDSEDDHAVMASYVEIFDGDVAFVELRADLDTRLARNRTEARLAHKASKRDLDWSDANVRDMEGQWAMTSADDTHAAADLLARHRHLVLETTDLSAHDCAARVLAWLDQVT</sequence>
<reference evidence="1 2" key="1">
    <citation type="journal article" date="2023" name="Environ Microbiome">
        <title>A coral-associated actinobacterium mitigates coral bleaching under heat stress.</title>
        <authorList>
            <person name="Li J."/>
            <person name="Zou Y."/>
            <person name="Li Q."/>
            <person name="Zhang J."/>
            <person name="Bourne D.G."/>
            <person name="Lyu Y."/>
            <person name="Liu C."/>
            <person name="Zhang S."/>
        </authorList>
    </citation>
    <scope>NUCLEOTIDE SEQUENCE [LARGE SCALE GENOMIC DNA]</scope>
    <source>
        <strain evidence="1 2">SCSIO 13291</strain>
    </source>
</reference>
<evidence type="ECO:0000313" key="2">
    <source>
        <dbReference type="Proteomes" id="UP001434337"/>
    </source>
</evidence>
<dbReference type="RefSeq" id="WP_342373494.1">
    <property type="nucleotide sequence ID" value="NZ_CP115965.1"/>
</dbReference>
<name>A0ABZ3CBJ9_9ACTN</name>
<dbReference type="Proteomes" id="UP001434337">
    <property type="component" value="Chromosome"/>
</dbReference>
<organism evidence="1 2">
    <name type="scientific">Propioniciclava soli</name>
    <dbReference type="NCBI Taxonomy" id="2775081"/>
    <lineage>
        <taxon>Bacteria</taxon>
        <taxon>Bacillati</taxon>
        <taxon>Actinomycetota</taxon>
        <taxon>Actinomycetes</taxon>
        <taxon>Propionibacteriales</taxon>
        <taxon>Propionibacteriaceae</taxon>
        <taxon>Propioniciclava</taxon>
    </lineage>
</organism>
<evidence type="ECO:0000313" key="1">
    <source>
        <dbReference type="EMBL" id="WZX00114.1"/>
    </source>
</evidence>
<accession>A0ABZ3CBJ9</accession>
<keyword evidence="2" id="KW-1185">Reference proteome</keyword>
<dbReference type="Gene3D" id="3.40.50.300">
    <property type="entry name" value="P-loop containing nucleotide triphosphate hydrolases"/>
    <property type="match status" value="1"/>
</dbReference>
<dbReference type="SUPFAM" id="SSF52540">
    <property type="entry name" value="P-loop containing nucleoside triphosphate hydrolases"/>
    <property type="match status" value="1"/>
</dbReference>
<protein>
    <submittedName>
        <fullName evidence="1">AAA family ATPase</fullName>
    </submittedName>
</protein>